<comment type="subcellular location">
    <subcellularLocation>
        <location evidence="1">Membrane</location>
        <topology evidence="1">Multi-pass membrane protein</topology>
    </subcellularLocation>
</comment>
<dbReference type="Proteomes" id="UP000564644">
    <property type="component" value="Unassembled WGS sequence"/>
</dbReference>
<keyword evidence="6 8" id="KW-1133">Transmembrane helix</keyword>
<comment type="similarity">
    <text evidence="2">Belongs to the amino acid-polyamine-organocation (APC) superfamily. Spore germination protein (SGP) (TC 2.A.3.9) family.</text>
</comment>
<evidence type="ECO:0000313" key="9">
    <source>
        <dbReference type="EMBL" id="MBB6733796.1"/>
    </source>
</evidence>
<dbReference type="InterPro" id="IPR004761">
    <property type="entry name" value="Spore_GerAB"/>
</dbReference>
<evidence type="ECO:0000256" key="4">
    <source>
        <dbReference type="ARBA" id="ARBA00022544"/>
    </source>
</evidence>
<keyword evidence="10" id="KW-1185">Reference proteome</keyword>
<evidence type="ECO:0000256" key="2">
    <source>
        <dbReference type="ARBA" id="ARBA00007998"/>
    </source>
</evidence>
<feature type="transmembrane region" description="Helical" evidence="8">
    <location>
        <begin position="118"/>
        <end position="138"/>
    </location>
</feature>
<evidence type="ECO:0000256" key="5">
    <source>
        <dbReference type="ARBA" id="ARBA00022692"/>
    </source>
</evidence>
<keyword evidence="5 8" id="KW-0812">Transmembrane</keyword>
<feature type="transmembrane region" description="Helical" evidence="8">
    <location>
        <begin position="12"/>
        <end position="30"/>
    </location>
</feature>
<keyword evidence="4" id="KW-0309">Germination</keyword>
<comment type="caution">
    <text evidence="9">The sequence shown here is derived from an EMBL/GenBank/DDBJ whole genome shotgun (WGS) entry which is preliminary data.</text>
</comment>
<reference evidence="9 10" key="1">
    <citation type="submission" date="2020-08" db="EMBL/GenBank/DDBJ databases">
        <title>Cohnella phylogeny.</title>
        <authorList>
            <person name="Dunlap C."/>
        </authorList>
    </citation>
    <scope>NUCLEOTIDE SEQUENCE [LARGE SCALE GENOMIC DNA]</scope>
    <source>
        <strain evidence="9 10">CBP 2801</strain>
    </source>
</reference>
<feature type="transmembrane region" description="Helical" evidence="8">
    <location>
        <begin position="337"/>
        <end position="360"/>
    </location>
</feature>
<name>A0A7X0SPU3_9BACL</name>
<keyword evidence="3" id="KW-0813">Transport</keyword>
<protein>
    <submittedName>
        <fullName evidence="9">Endospore germination permease</fullName>
    </submittedName>
</protein>
<dbReference type="NCBIfam" id="TIGR00912">
    <property type="entry name" value="2A0309"/>
    <property type="match status" value="1"/>
</dbReference>
<feature type="transmembrane region" description="Helical" evidence="8">
    <location>
        <begin position="82"/>
        <end position="106"/>
    </location>
</feature>
<feature type="transmembrane region" description="Helical" evidence="8">
    <location>
        <begin position="221"/>
        <end position="252"/>
    </location>
</feature>
<feature type="transmembrane region" description="Helical" evidence="8">
    <location>
        <begin position="272"/>
        <end position="296"/>
    </location>
</feature>
<dbReference type="GO" id="GO:0016020">
    <property type="term" value="C:membrane"/>
    <property type="evidence" value="ECO:0007669"/>
    <property type="project" value="UniProtKB-SubCell"/>
</dbReference>
<evidence type="ECO:0000256" key="8">
    <source>
        <dbReference type="SAM" id="Phobius"/>
    </source>
</evidence>
<sequence length="373" mass="39462">MRDSSSLTANQLGSLLIAASMGSAIVYIPAPLAQAAGNGSWLSVLAAYLFGLAMLGGILYLYRRHGKEGGLFGCCRQLLGRVAGPAVLVPVVGMLFFAIPAIVAGIGDFFVSGMMPRTPPYIFCSFSLAVSALTAKAGSKITARLFVMLVPVMVVFSLAVLILALPLYDWGRLLPIADKGIKPVLHGLLIAGGFPFGEVFLFLAFLPYASKEQEKLLPGRLIRAFTITGVLMFLAAICSTAAFGAAAGHFNYSLYTLASNIGGSGSSQRVEAVIGMALILGSYMKATVYLLILNRIMAQLLGAKDESAFIFPIALVCVMLSLTLFANPADFLFQVYTVWPCTVLGIGCGLTLLLVVLSWLRGNPGSQERKNAA</sequence>
<evidence type="ECO:0000256" key="6">
    <source>
        <dbReference type="ARBA" id="ARBA00022989"/>
    </source>
</evidence>
<feature type="transmembrane region" description="Helical" evidence="8">
    <location>
        <begin position="42"/>
        <end position="62"/>
    </location>
</feature>
<feature type="transmembrane region" description="Helical" evidence="8">
    <location>
        <begin position="145"/>
        <end position="168"/>
    </location>
</feature>
<dbReference type="Pfam" id="PF03845">
    <property type="entry name" value="Spore_permease"/>
    <property type="match status" value="1"/>
</dbReference>
<evidence type="ECO:0000313" key="10">
    <source>
        <dbReference type="Proteomes" id="UP000564644"/>
    </source>
</evidence>
<dbReference type="EMBL" id="JACJVO010000031">
    <property type="protein sequence ID" value="MBB6733796.1"/>
    <property type="molecule type" value="Genomic_DNA"/>
</dbReference>
<dbReference type="PANTHER" id="PTHR34975:SF2">
    <property type="entry name" value="SPORE GERMINATION PROTEIN A2"/>
    <property type="match status" value="1"/>
</dbReference>
<organism evidence="9 10">
    <name type="scientific">Cohnella zeiphila</name>
    <dbReference type="NCBI Taxonomy" id="2761120"/>
    <lineage>
        <taxon>Bacteria</taxon>
        <taxon>Bacillati</taxon>
        <taxon>Bacillota</taxon>
        <taxon>Bacilli</taxon>
        <taxon>Bacillales</taxon>
        <taxon>Paenibacillaceae</taxon>
        <taxon>Cohnella</taxon>
    </lineage>
</organism>
<feature type="transmembrane region" description="Helical" evidence="8">
    <location>
        <begin position="308"/>
        <end position="325"/>
    </location>
</feature>
<keyword evidence="7 8" id="KW-0472">Membrane</keyword>
<dbReference type="GO" id="GO:0009847">
    <property type="term" value="P:spore germination"/>
    <property type="evidence" value="ECO:0007669"/>
    <property type="project" value="InterPro"/>
</dbReference>
<dbReference type="PANTHER" id="PTHR34975">
    <property type="entry name" value="SPORE GERMINATION PROTEIN A2"/>
    <property type="match status" value="1"/>
</dbReference>
<evidence type="ECO:0000256" key="7">
    <source>
        <dbReference type="ARBA" id="ARBA00023136"/>
    </source>
</evidence>
<feature type="transmembrane region" description="Helical" evidence="8">
    <location>
        <begin position="188"/>
        <end position="209"/>
    </location>
</feature>
<evidence type="ECO:0000256" key="1">
    <source>
        <dbReference type="ARBA" id="ARBA00004141"/>
    </source>
</evidence>
<accession>A0A7X0SPU3</accession>
<proteinExistence type="inferred from homology"/>
<evidence type="ECO:0000256" key="3">
    <source>
        <dbReference type="ARBA" id="ARBA00022448"/>
    </source>
</evidence>
<dbReference type="RefSeq" id="WP_185131459.1">
    <property type="nucleotide sequence ID" value="NZ_JACJVO010000031.1"/>
</dbReference>
<dbReference type="Gene3D" id="1.20.1740.10">
    <property type="entry name" value="Amino acid/polyamine transporter I"/>
    <property type="match status" value="1"/>
</dbReference>
<dbReference type="AlphaFoldDB" id="A0A7X0SPU3"/>
<gene>
    <name evidence="9" type="ORF">H7C18_23000</name>
</gene>